<dbReference type="PANTHER" id="PTHR11161">
    <property type="entry name" value="O-ACYLTRANSFERASE"/>
    <property type="match status" value="1"/>
</dbReference>
<evidence type="ECO:0000313" key="3">
    <source>
        <dbReference type="EMBL" id="KAJ8042518.1"/>
    </source>
</evidence>
<dbReference type="Proteomes" id="UP001152320">
    <property type="component" value="Chromosome 5"/>
</dbReference>
<dbReference type="InterPro" id="IPR006621">
    <property type="entry name" value="Nose-resist-to-fluoxetine_N"/>
</dbReference>
<dbReference type="EMBL" id="JAIZAY010000005">
    <property type="protein sequence ID" value="KAJ8042518.1"/>
    <property type="molecule type" value="Genomic_DNA"/>
</dbReference>
<keyword evidence="1" id="KW-1133">Transmembrane helix</keyword>
<dbReference type="OrthoDB" id="207378at2759"/>
<feature type="transmembrane region" description="Helical" evidence="1">
    <location>
        <begin position="177"/>
        <end position="200"/>
    </location>
</feature>
<dbReference type="AlphaFoldDB" id="A0A9Q1CD45"/>
<dbReference type="GO" id="GO:0016747">
    <property type="term" value="F:acyltransferase activity, transferring groups other than amino-acyl groups"/>
    <property type="evidence" value="ECO:0007669"/>
    <property type="project" value="InterPro"/>
</dbReference>
<reference evidence="3" key="1">
    <citation type="submission" date="2021-10" db="EMBL/GenBank/DDBJ databases">
        <title>Tropical sea cucumber genome reveals ecological adaptation and Cuvierian tubules defense mechanism.</title>
        <authorList>
            <person name="Chen T."/>
        </authorList>
    </citation>
    <scope>NUCLEOTIDE SEQUENCE</scope>
    <source>
        <strain evidence="3">Nanhai2018</strain>
        <tissue evidence="3">Muscle</tissue>
    </source>
</reference>
<feature type="transmembrane region" description="Helical" evidence="1">
    <location>
        <begin position="666"/>
        <end position="694"/>
    </location>
</feature>
<dbReference type="InterPro" id="IPR002656">
    <property type="entry name" value="Acyl_transf_3_dom"/>
</dbReference>
<dbReference type="SMART" id="SM00703">
    <property type="entry name" value="NRF"/>
    <property type="match status" value="1"/>
</dbReference>
<organism evidence="3 4">
    <name type="scientific">Holothuria leucospilota</name>
    <name type="common">Black long sea cucumber</name>
    <name type="synonym">Mertensiothuria leucospilota</name>
    <dbReference type="NCBI Taxonomy" id="206669"/>
    <lineage>
        <taxon>Eukaryota</taxon>
        <taxon>Metazoa</taxon>
        <taxon>Echinodermata</taxon>
        <taxon>Eleutherozoa</taxon>
        <taxon>Echinozoa</taxon>
        <taxon>Holothuroidea</taxon>
        <taxon>Aspidochirotacea</taxon>
        <taxon>Aspidochirotida</taxon>
        <taxon>Holothuriidae</taxon>
        <taxon>Holothuria</taxon>
    </lineage>
</organism>
<accession>A0A9Q1CD45</accession>
<comment type="caution">
    <text evidence="3">The sequence shown here is derived from an EMBL/GenBank/DDBJ whole genome shotgun (WGS) entry which is preliminary data.</text>
</comment>
<sequence>MLSILQHLTLVRWLVVILMLSCLTCFTVCLTPEMIHPMWHGRRIPVTNVQSQNISKQCNDKLHMLTLNNSAKALDAFGKPGAGILVGNFNWLGHFDECDGLKDFHYCLVDFNISQVGEIDGILIPMLYGVCAPQECSEMDVLNGIEYFTDKIPGFSVVANFQPMCAKYPHQDFDVKFYLAMTIFGLLFLLVVGSSLYHAWYHSQACRHKPDLNPLEETLGQPYPDTSPLMTSQGPQIHITPDVPTNFEDKEDHSISDGHVQADIESKTLKTFNEVIFSWALPQNLPKLLSGKQAKGSIPCLHGIRVLSMLWVMLGHTFATPASIGTLNPETGINWYKRFGFLFVLNAYFSVDSFFFLSGLLVTYLTLKLMKKKQGKIPWHWFYFHRYWRLSPVLAITMLFYVCVTPYFGHGPYAQSLGVRELCPKYWWTNLLYINNFYPVNSADMCLGWVWYLANDMQFYIISPIILVPLFFIPWLGLSLIAVLCAASVSVTGILVAVYDFPAAHKPFETQPETPESFGDVIYDKPYCRIPPYLVGMLLGYVFYKYPPKSVKLNWVVALLGWIFACGIGYACVYSVYGIFIGEPWPKAGNIVYEMFCRFAWGVFVAWVVFACYYGYGGWVNSFLGHPAWAPLGRLTYSAYLLHPIILNIFIAHQGSAFYLSLGLMAFYFAGVSLISYGCAAIMSLMVEFPLVALEKLFIPRG</sequence>
<protein>
    <submittedName>
        <fullName evidence="3">Nose resistant to fluoxetine protein 6</fullName>
    </submittedName>
</protein>
<keyword evidence="4" id="KW-1185">Reference proteome</keyword>
<feature type="transmembrane region" description="Helical" evidence="1">
    <location>
        <begin position="339"/>
        <end position="367"/>
    </location>
</feature>
<dbReference type="InterPro" id="IPR052728">
    <property type="entry name" value="O2_lipid_transport_reg"/>
</dbReference>
<dbReference type="PANTHER" id="PTHR11161:SF0">
    <property type="entry name" value="O-ACYLTRANSFERASE LIKE PROTEIN"/>
    <property type="match status" value="1"/>
</dbReference>
<feature type="transmembrane region" description="Helical" evidence="1">
    <location>
        <begin position="599"/>
        <end position="616"/>
    </location>
</feature>
<dbReference type="Pfam" id="PF20146">
    <property type="entry name" value="NRF"/>
    <property type="match status" value="1"/>
</dbReference>
<evidence type="ECO:0000256" key="1">
    <source>
        <dbReference type="SAM" id="Phobius"/>
    </source>
</evidence>
<feature type="domain" description="Nose resistant-to-fluoxetine protein N-terminal" evidence="2">
    <location>
        <begin position="55"/>
        <end position="164"/>
    </location>
</feature>
<name>A0A9Q1CD45_HOLLE</name>
<feature type="transmembrane region" description="Helical" evidence="1">
    <location>
        <begin position="637"/>
        <end position="660"/>
    </location>
</feature>
<gene>
    <name evidence="3" type="ORF">HOLleu_13588</name>
</gene>
<proteinExistence type="predicted"/>
<feature type="transmembrane region" description="Helical" evidence="1">
    <location>
        <begin position="553"/>
        <end position="579"/>
    </location>
</feature>
<keyword evidence="1" id="KW-0472">Membrane</keyword>
<feature type="transmembrane region" description="Helical" evidence="1">
    <location>
        <begin position="300"/>
        <end position="319"/>
    </location>
</feature>
<feature type="transmembrane region" description="Helical" evidence="1">
    <location>
        <begin position="457"/>
        <end position="473"/>
    </location>
</feature>
<evidence type="ECO:0000259" key="2">
    <source>
        <dbReference type="SMART" id="SM00703"/>
    </source>
</evidence>
<feature type="transmembrane region" description="Helical" evidence="1">
    <location>
        <begin position="12"/>
        <end position="35"/>
    </location>
</feature>
<dbReference type="Pfam" id="PF01757">
    <property type="entry name" value="Acyl_transf_3"/>
    <property type="match status" value="1"/>
</dbReference>
<feature type="transmembrane region" description="Helical" evidence="1">
    <location>
        <begin position="387"/>
        <end position="408"/>
    </location>
</feature>
<keyword evidence="1" id="KW-0812">Transmembrane</keyword>
<evidence type="ECO:0000313" key="4">
    <source>
        <dbReference type="Proteomes" id="UP001152320"/>
    </source>
</evidence>
<feature type="transmembrane region" description="Helical" evidence="1">
    <location>
        <begin position="480"/>
        <end position="499"/>
    </location>
</feature>